<comment type="subcellular location">
    <subcellularLocation>
        <location evidence="1">Membrane</location>
        <topology evidence="1">Single-pass membrane protein</topology>
    </subcellularLocation>
</comment>
<evidence type="ECO:0000256" key="4">
    <source>
        <dbReference type="ARBA" id="ARBA00023180"/>
    </source>
</evidence>
<reference evidence="8" key="1">
    <citation type="submission" date="2025-08" db="UniProtKB">
        <authorList>
            <consortium name="RefSeq"/>
        </authorList>
    </citation>
    <scope>IDENTIFICATION</scope>
    <source>
        <tissue evidence="8">Leaves</tissue>
    </source>
</reference>
<sequence length="235" mass="25749">MHTHLFPAPATFFFIISAITLVQFPVPSVHVVDDDQRYLNCSETFACAGISDIGYPFWGSNRPEYCGYPGFELNCSGNLLQLYVADMYYRVLEINSAARSLKVARVDYWNTTCPSTYDNTTIDRSTLFSHTSATANLKLYYHCPTTSPLLPTQTAEGFSFNCAEDANGFTNCYSSNSLFASTLLGLCENNVSVPVTEAGTITTEDALKEAIDGGFTVGWNANNNMCNRCDGSGGR</sequence>
<evidence type="ECO:0000256" key="2">
    <source>
        <dbReference type="ARBA" id="ARBA00012513"/>
    </source>
</evidence>
<evidence type="ECO:0000313" key="7">
    <source>
        <dbReference type="Proteomes" id="UP000235220"/>
    </source>
</evidence>
<proteinExistence type="predicted"/>
<dbReference type="GO" id="GO:0004674">
    <property type="term" value="F:protein serine/threonine kinase activity"/>
    <property type="evidence" value="ECO:0007669"/>
    <property type="project" value="UniProtKB-EC"/>
</dbReference>
<dbReference type="Pfam" id="PF13947">
    <property type="entry name" value="GUB_WAK_bind"/>
    <property type="match status" value="1"/>
</dbReference>
<comment type="catalytic activity">
    <reaction evidence="5">
        <text>L-threonyl-[protein] + ATP = O-phospho-L-threonyl-[protein] + ADP + H(+)</text>
        <dbReference type="Rhea" id="RHEA:46608"/>
        <dbReference type="Rhea" id="RHEA-COMP:11060"/>
        <dbReference type="Rhea" id="RHEA-COMP:11605"/>
        <dbReference type="ChEBI" id="CHEBI:15378"/>
        <dbReference type="ChEBI" id="CHEBI:30013"/>
        <dbReference type="ChEBI" id="CHEBI:30616"/>
        <dbReference type="ChEBI" id="CHEBI:61977"/>
        <dbReference type="ChEBI" id="CHEBI:456216"/>
        <dbReference type="EC" id="2.7.11.1"/>
    </reaction>
</comment>
<protein>
    <recommendedName>
        <fullName evidence="2">non-specific serine/threonine protein kinase</fullName>
        <ecNumber evidence="2">2.7.11.1</ecNumber>
    </recommendedName>
</protein>
<keyword evidence="4" id="KW-0325">Glycoprotein</keyword>
<dbReference type="InterPro" id="IPR032872">
    <property type="entry name" value="WAK_assoc_C"/>
</dbReference>
<dbReference type="Pfam" id="PF14380">
    <property type="entry name" value="WAK_assoc"/>
    <property type="match status" value="1"/>
</dbReference>
<dbReference type="RefSeq" id="XP_018855844.1">
    <property type="nucleotide sequence ID" value="XM_019000299.1"/>
</dbReference>
<keyword evidence="7" id="KW-1185">Reference proteome</keyword>
<dbReference type="PANTHER" id="PTHR33138">
    <property type="entry name" value="OS01G0690200 PROTEIN"/>
    <property type="match status" value="1"/>
</dbReference>
<dbReference type="GO" id="GO:0030247">
    <property type="term" value="F:polysaccharide binding"/>
    <property type="evidence" value="ECO:0007669"/>
    <property type="project" value="InterPro"/>
</dbReference>
<dbReference type="PANTHER" id="PTHR33138:SF72">
    <property type="entry name" value="WALL-ASSOCIATED RECEPTOR KINASE CARBOXY-TERMINAL PROTEIN"/>
    <property type="match status" value="1"/>
</dbReference>
<dbReference type="EC" id="2.7.11.1" evidence="2"/>
<evidence type="ECO:0000313" key="8">
    <source>
        <dbReference type="RefSeq" id="XP_018855844.1"/>
    </source>
</evidence>
<dbReference type="GeneID" id="109018111"/>
<evidence type="ECO:0000256" key="5">
    <source>
        <dbReference type="ARBA" id="ARBA00047899"/>
    </source>
</evidence>
<name>A0A2I4HI53_JUGRE</name>
<evidence type="ECO:0000256" key="1">
    <source>
        <dbReference type="ARBA" id="ARBA00004167"/>
    </source>
</evidence>
<dbReference type="GO" id="GO:0016020">
    <property type="term" value="C:membrane"/>
    <property type="evidence" value="ECO:0007669"/>
    <property type="project" value="UniProtKB-SubCell"/>
</dbReference>
<keyword evidence="3" id="KW-0732">Signal</keyword>
<evidence type="ECO:0000256" key="6">
    <source>
        <dbReference type="ARBA" id="ARBA00048679"/>
    </source>
</evidence>
<dbReference type="STRING" id="51240.A0A2I4HI53"/>
<evidence type="ECO:0000256" key="3">
    <source>
        <dbReference type="ARBA" id="ARBA00022729"/>
    </source>
</evidence>
<comment type="catalytic activity">
    <reaction evidence="6">
        <text>L-seryl-[protein] + ATP = O-phospho-L-seryl-[protein] + ADP + H(+)</text>
        <dbReference type="Rhea" id="RHEA:17989"/>
        <dbReference type="Rhea" id="RHEA-COMP:9863"/>
        <dbReference type="Rhea" id="RHEA-COMP:11604"/>
        <dbReference type="ChEBI" id="CHEBI:15378"/>
        <dbReference type="ChEBI" id="CHEBI:29999"/>
        <dbReference type="ChEBI" id="CHEBI:30616"/>
        <dbReference type="ChEBI" id="CHEBI:83421"/>
        <dbReference type="ChEBI" id="CHEBI:456216"/>
        <dbReference type="EC" id="2.7.11.1"/>
    </reaction>
</comment>
<dbReference type="Gramene" id="Jr10_05300_p1">
    <property type="protein sequence ID" value="cds.Jr10_05300_p1"/>
    <property type="gene ID" value="Jr10_05300"/>
</dbReference>
<organism evidence="7 8">
    <name type="scientific">Juglans regia</name>
    <name type="common">English walnut</name>
    <dbReference type="NCBI Taxonomy" id="51240"/>
    <lineage>
        <taxon>Eukaryota</taxon>
        <taxon>Viridiplantae</taxon>
        <taxon>Streptophyta</taxon>
        <taxon>Embryophyta</taxon>
        <taxon>Tracheophyta</taxon>
        <taxon>Spermatophyta</taxon>
        <taxon>Magnoliopsida</taxon>
        <taxon>eudicotyledons</taxon>
        <taxon>Gunneridae</taxon>
        <taxon>Pentapetalae</taxon>
        <taxon>rosids</taxon>
        <taxon>fabids</taxon>
        <taxon>Fagales</taxon>
        <taxon>Juglandaceae</taxon>
        <taxon>Juglans</taxon>
    </lineage>
</organism>
<dbReference type="KEGG" id="jre:109018111"/>
<dbReference type="OrthoDB" id="1303655at2759"/>
<dbReference type="AlphaFoldDB" id="A0A2I4HI53"/>
<dbReference type="Proteomes" id="UP000235220">
    <property type="component" value="Chromosome 10"/>
</dbReference>
<gene>
    <name evidence="8" type="primary">LOC109018111</name>
</gene>
<accession>A0A2I4HI53</accession>
<dbReference type="InterPro" id="IPR025287">
    <property type="entry name" value="WAK_GUB"/>
</dbReference>